<proteinExistence type="predicted"/>
<dbReference type="HOGENOM" id="CLU_1248243_0_0_2"/>
<dbReference type="EMBL" id="DP000238">
    <property type="protein sequence ID" value="ABK78514.1"/>
    <property type="molecule type" value="Genomic_DNA"/>
</dbReference>
<dbReference type="AlphaFoldDB" id="A0RYU7"/>
<keyword evidence="3" id="KW-1185">Reference proteome</keyword>
<keyword evidence="1" id="KW-1133">Transmembrane helix</keyword>
<evidence type="ECO:0000313" key="3">
    <source>
        <dbReference type="Proteomes" id="UP000000758"/>
    </source>
</evidence>
<dbReference type="KEGG" id="csy:CENSYa_1905"/>
<organism evidence="2 3">
    <name type="scientific">Cenarchaeum symbiosum (strain A)</name>
    <dbReference type="NCBI Taxonomy" id="414004"/>
    <lineage>
        <taxon>Archaea</taxon>
        <taxon>Nitrososphaerota</taxon>
        <taxon>Candidatus Cenarchaeales</taxon>
        <taxon>Candidatus Cenarchaeaceae</taxon>
        <taxon>Candidatus Cenarchaeum</taxon>
    </lineage>
</organism>
<reference evidence="2 3" key="1">
    <citation type="journal article" date="2006" name="Proc. Natl. Acad. Sci. U.S.A.">
        <title>Genomic analysis of the uncultivated marine crenarchaeote Cenarchaeum symbiosum.</title>
        <authorList>
            <person name="Hallam S.J."/>
            <person name="Konstantinidis K.T."/>
            <person name="Putnam N."/>
            <person name="Schleper C."/>
            <person name="Watanabe Y."/>
            <person name="Sugahara J."/>
            <person name="Preston C."/>
            <person name="de la Torre J."/>
            <person name="Richardson P.M."/>
            <person name="DeLong E.F."/>
        </authorList>
    </citation>
    <scope>NUCLEOTIDE SEQUENCE [LARGE SCALE GENOMIC DNA]</scope>
    <source>
        <strain evidence="3">A</strain>
    </source>
</reference>
<evidence type="ECO:0000313" key="2">
    <source>
        <dbReference type="EMBL" id="ABK78514.1"/>
    </source>
</evidence>
<feature type="transmembrane region" description="Helical" evidence="1">
    <location>
        <begin position="214"/>
        <end position="233"/>
    </location>
</feature>
<evidence type="ECO:0000256" key="1">
    <source>
        <dbReference type="SAM" id="Phobius"/>
    </source>
</evidence>
<keyword evidence="1" id="KW-0472">Membrane</keyword>
<dbReference type="Proteomes" id="UP000000758">
    <property type="component" value="Chromosome"/>
</dbReference>
<gene>
    <name evidence="2" type="ordered locus">CENSYa_1905</name>
</gene>
<dbReference type="EnsemblBacteria" id="ABK78514">
    <property type="protein sequence ID" value="ABK78514"/>
    <property type="gene ID" value="CENSYa_1905"/>
</dbReference>
<sequence>MRTPVLFIAPALLFVLGADAQQADEPVFSELDEELESSNPSLISELVELPGAEFNRVARESPQLYLENLHDTSWQVTLINDLVYANPEGIAAIRFHDDTIEGKFIEVGMGGPPEHRFWVAVSLPGDEGYVVVHQRDERGWVPEGKALVSYTDRSGLTVNNGMRIVVTNLDIKDFAIGSYSFYGLQGSTDPPGVNSGVLTAEFLSGDPGQNPLSFFPFYVSAAVGLVVGILFLTKKRN</sequence>
<dbReference type="STRING" id="414004.CENSYa_1905"/>
<protein>
    <submittedName>
        <fullName evidence="2">Uncharacterized protein</fullName>
    </submittedName>
</protein>
<name>A0RYU7_CENSY</name>
<accession>A0RYU7</accession>
<keyword evidence="1" id="KW-0812">Transmembrane</keyword>